<dbReference type="GO" id="GO:0004632">
    <property type="term" value="F:phosphopantothenate--cysteine ligase activity"/>
    <property type="evidence" value="ECO:0007669"/>
    <property type="project" value="UniProtKB-EC"/>
</dbReference>
<evidence type="ECO:0000256" key="1">
    <source>
        <dbReference type="ARBA" id="ARBA00022793"/>
    </source>
</evidence>
<evidence type="ECO:0000259" key="4">
    <source>
        <dbReference type="Pfam" id="PF04127"/>
    </source>
</evidence>
<dbReference type="Gene3D" id="3.40.50.10300">
    <property type="entry name" value="CoaB-like"/>
    <property type="match status" value="1"/>
</dbReference>
<name>A0A3B0SEN2_9ZZZZ</name>
<dbReference type="SUPFAM" id="SSF102645">
    <property type="entry name" value="CoaB-like"/>
    <property type="match status" value="1"/>
</dbReference>
<proteinExistence type="inferred from homology"/>
<dbReference type="GO" id="GO:0010181">
    <property type="term" value="F:FMN binding"/>
    <property type="evidence" value="ECO:0007669"/>
    <property type="project" value="InterPro"/>
</dbReference>
<dbReference type="EC" id="4.1.1.36" evidence="5"/>
<dbReference type="InterPro" id="IPR005252">
    <property type="entry name" value="CoaBC"/>
</dbReference>
<evidence type="ECO:0000313" key="5">
    <source>
        <dbReference type="EMBL" id="VAV93435.1"/>
    </source>
</evidence>
<dbReference type="AlphaFoldDB" id="A0A3B0SEN2"/>
<keyword evidence="2 5" id="KW-0456">Lyase</keyword>
<dbReference type="InterPro" id="IPR035929">
    <property type="entry name" value="CoaB-like_sf"/>
</dbReference>
<dbReference type="Pfam" id="PF02441">
    <property type="entry name" value="Flavoprotein"/>
    <property type="match status" value="1"/>
</dbReference>
<dbReference type="InterPro" id="IPR007085">
    <property type="entry name" value="DNA/pantothenate-metab_flavo_C"/>
</dbReference>
<sequence>MLDGKRILLIISGGIAAYKCLELIRLIKKRGGAVQVILTRSGEEFVTPLSVASLTGEKVFTDLFDLTDETEIGHIELSRSADLVVVAPASADIMARMANGIANNLATTALLATDKKVLIAPAMNVRMWQHAATQRNIAILRSDGILFVGPNEGDMACGEFGPGRMAKPEEILGTITSALGDQIGPLDGKTVLITAGPTHEPIDPVRYIANRSSGKQGYALAQAAYDLGARVILVSGPVSLPLPEGVEMLPVETGQDMLAACLEELPVDIVICAAAVADWRVENPADEKMKKQGKGDVPKFDLTQNPDILRTIANHKTDRPLIVVGFAAETQNVIENAKAKLASKNCDMIVANDVGADSDVMGGASNTVHIVTRDGVEDWPEMPKQLVAEKLMVLLSGNLKVNP</sequence>
<gene>
    <name evidence="5" type="ORF">MNBD_ALPHA08-586</name>
</gene>
<dbReference type="PANTHER" id="PTHR14359">
    <property type="entry name" value="HOMO-OLIGOMERIC FLAVIN CONTAINING CYS DECARBOXYLASE FAMILY"/>
    <property type="match status" value="1"/>
</dbReference>
<organism evidence="5">
    <name type="scientific">hydrothermal vent metagenome</name>
    <dbReference type="NCBI Taxonomy" id="652676"/>
    <lineage>
        <taxon>unclassified sequences</taxon>
        <taxon>metagenomes</taxon>
        <taxon>ecological metagenomes</taxon>
    </lineage>
</organism>
<dbReference type="InterPro" id="IPR003382">
    <property type="entry name" value="Flavoprotein"/>
</dbReference>
<dbReference type="GO" id="GO:0015941">
    <property type="term" value="P:pantothenate catabolic process"/>
    <property type="evidence" value="ECO:0007669"/>
    <property type="project" value="InterPro"/>
</dbReference>
<protein>
    <submittedName>
        <fullName evidence="5">Phosphopantothenoylcysteine decarboxylase / Phosphopantothenoylcysteine synthetase</fullName>
        <ecNumber evidence="5">4.1.1.36</ecNumber>
        <ecNumber evidence="5">6.3.2.5</ecNumber>
    </submittedName>
</protein>
<feature type="domain" description="DNA/pantothenate metabolism flavoprotein C-terminal" evidence="4">
    <location>
        <begin position="186"/>
        <end position="393"/>
    </location>
</feature>
<feature type="domain" description="Flavoprotein" evidence="3">
    <location>
        <begin position="5"/>
        <end position="178"/>
    </location>
</feature>
<evidence type="ECO:0000259" key="3">
    <source>
        <dbReference type="Pfam" id="PF02441"/>
    </source>
</evidence>
<dbReference type="PANTHER" id="PTHR14359:SF6">
    <property type="entry name" value="PHOSPHOPANTOTHENOYLCYSTEINE DECARBOXYLASE"/>
    <property type="match status" value="1"/>
</dbReference>
<dbReference type="EC" id="6.3.2.5" evidence="5"/>
<evidence type="ECO:0000256" key="2">
    <source>
        <dbReference type="ARBA" id="ARBA00023239"/>
    </source>
</evidence>
<dbReference type="NCBIfam" id="TIGR00521">
    <property type="entry name" value="coaBC_dfp"/>
    <property type="match status" value="1"/>
</dbReference>
<dbReference type="InterPro" id="IPR036551">
    <property type="entry name" value="Flavin_trans-like"/>
</dbReference>
<dbReference type="GO" id="GO:0004633">
    <property type="term" value="F:phosphopantothenoylcysteine decarboxylase activity"/>
    <property type="evidence" value="ECO:0007669"/>
    <property type="project" value="UniProtKB-EC"/>
</dbReference>
<dbReference type="Pfam" id="PF04127">
    <property type="entry name" value="DFP"/>
    <property type="match status" value="1"/>
</dbReference>
<keyword evidence="1" id="KW-0210">Decarboxylase</keyword>
<reference evidence="5" key="1">
    <citation type="submission" date="2018-06" db="EMBL/GenBank/DDBJ databases">
        <authorList>
            <person name="Zhirakovskaya E."/>
        </authorList>
    </citation>
    <scope>NUCLEOTIDE SEQUENCE</scope>
</reference>
<accession>A0A3B0SEN2</accession>
<dbReference type="EMBL" id="UOEC01000110">
    <property type="protein sequence ID" value="VAV93435.1"/>
    <property type="molecule type" value="Genomic_DNA"/>
</dbReference>
<dbReference type="GO" id="GO:0071513">
    <property type="term" value="C:phosphopantothenoylcysteine decarboxylase complex"/>
    <property type="evidence" value="ECO:0007669"/>
    <property type="project" value="TreeGrafter"/>
</dbReference>
<dbReference type="HAMAP" id="MF_02225">
    <property type="entry name" value="CoaBC"/>
    <property type="match status" value="1"/>
</dbReference>
<dbReference type="GO" id="GO:0015937">
    <property type="term" value="P:coenzyme A biosynthetic process"/>
    <property type="evidence" value="ECO:0007669"/>
    <property type="project" value="InterPro"/>
</dbReference>
<keyword evidence="5" id="KW-0436">Ligase</keyword>
<dbReference type="Gene3D" id="3.40.50.1950">
    <property type="entry name" value="Flavin prenyltransferase-like"/>
    <property type="match status" value="1"/>
</dbReference>
<dbReference type="SUPFAM" id="SSF52507">
    <property type="entry name" value="Homo-oligomeric flavin-containing Cys decarboxylases, HFCD"/>
    <property type="match status" value="1"/>
</dbReference>